<dbReference type="Proteomes" id="UP000706122">
    <property type="component" value="Unassembled WGS sequence"/>
</dbReference>
<comment type="caution">
    <text evidence="1">The sequence shown here is derived from an EMBL/GenBank/DDBJ whole genome shotgun (WGS) entry which is preliminary data.</text>
</comment>
<proteinExistence type="predicted"/>
<gene>
    <name evidence="1" type="ORF">GS551_13420</name>
</gene>
<organism evidence="1 2">
    <name type="scientific">Rhodococcus hoagii</name>
    <name type="common">Corynebacterium equii</name>
    <dbReference type="NCBI Taxonomy" id="43767"/>
    <lineage>
        <taxon>Bacteria</taxon>
        <taxon>Bacillati</taxon>
        <taxon>Actinomycetota</taxon>
        <taxon>Actinomycetes</taxon>
        <taxon>Mycobacteriales</taxon>
        <taxon>Nocardiaceae</taxon>
        <taxon>Prescottella</taxon>
    </lineage>
</organism>
<dbReference type="AlphaFoldDB" id="A0AAE2W712"/>
<dbReference type="RefSeq" id="WP_139812413.1">
    <property type="nucleotide sequence ID" value="NZ_AP024192.1"/>
</dbReference>
<accession>A0AAE2W712</accession>
<name>A0AAE2W712_RHOHA</name>
<protein>
    <submittedName>
        <fullName evidence="1">Uncharacterized protein</fullName>
    </submittedName>
</protein>
<dbReference type="EMBL" id="WUYC01000003">
    <property type="protein sequence ID" value="MBM4715194.1"/>
    <property type="molecule type" value="Genomic_DNA"/>
</dbReference>
<reference evidence="1" key="1">
    <citation type="submission" date="2019-11" db="EMBL/GenBank/DDBJ databases">
        <title>Spread of Macrolides and rifampicin resistant Rhodococcus equi in clinical isolates in the USA.</title>
        <authorList>
            <person name="Alvarez-Narvaez S."/>
            <person name="Huber L."/>
            <person name="Cohen N.D."/>
            <person name="Slovis N."/>
            <person name="Greiter M."/>
            <person name="Giguere S."/>
            <person name="Hart K."/>
        </authorList>
    </citation>
    <scope>NUCLEOTIDE SEQUENCE</scope>
    <source>
        <strain evidence="1">Lh_5</strain>
    </source>
</reference>
<sequence>MRKEMPYYSTSSGADISYHVFTDCPIGARVERADRASGVGPDGALYPRCGVCEELDRMVLAGRLWFHPRSGRARRSY</sequence>
<evidence type="ECO:0000313" key="1">
    <source>
        <dbReference type="EMBL" id="MBM4715194.1"/>
    </source>
</evidence>
<evidence type="ECO:0000313" key="2">
    <source>
        <dbReference type="Proteomes" id="UP000706122"/>
    </source>
</evidence>